<evidence type="ECO:0000313" key="4">
    <source>
        <dbReference type="Proteomes" id="UP000076420"/>
    </source>
</evidence>
<evidence type="ECO:0000256" key="1">
    <source>
        <dbReference type="SAM" id="MobiDB-lite"/>
    </source>
</evidence>
<dbReference type="RefSeq" id="XP_013061532.2">
    <property type="nucleotide sequence ID" value="XM_013206078.2"/>
</dbReference>
<dbReference type="AlphaFoldDB" id="A0A2C9L402"/>
<dbReference type="RefSeq" id="XP_013061533.2">
    <property type="nucleotide sequence ID" value="XM_013206079.2"/>
</dbReference>
<feature type="region of interest" description="Disordered" evidence="1">
    <location>
        <begin position="1"/>
        <end position="25"/>
    </location>
</feature>
<feature type="compositionally biased region" description="Polar residues" evidence="1">
    <location>
        <begin position="191"/>
        <end position="212"/>
    </location>
</feature>
<feature type="compositionally biased region" description="Polar residues" evidence="1">
    <location>
        <begin position="391"/>
        <end position="401"/>
    </location>
</feature>
<sequence length="520" mass="59048">MGAAQSKKKRRERKRKKRLQMTSPNFDMPRSASVDFIRTHSLALTSCPHCQGLNSSTVGRLAVLGLLHGSHKCTCRHRHYADDEADGYQSCPSYSNSNCCLSIGSAGHSGVASTSGRLDMDRSTMSLNRNLKVRSTQIVQSKSSEFSELFEILQRYEDRKRELASIITPPPSLPHREESSTNLSKLAPPTVTLNDDSPNPSGSLPSMAASTKTTPKKCITLLEDDESRQARWQKQKQMAQQLRNLRRHIQLQEASQQKLPIPFLCDSSDERPQSFGPIDSSDSETSTQKTVEHTHRSRNKFSKMSNYKYLDNHPVLSRLQNEQNNRLESMERRMKEIRLSAMQEAERRKFAEIFPAKQDSSQTERMMQEAKDMLEKIKEEKKKKREAAKNNHIQTNQSNSTADDDSRIVLDPGEVIPVHIVGDSTSSPVINAINVVEQPIAIKTECKEERQKTEKKERDWLNKAWPNVNLDHPLTWLVLPFLLFPLILRMILSLIVNSGLASEQTADSRNAGHRETKPKR</sequence>
<dbReference type="VEuPathDB" id="VectorBase:BGLAX_047599"/>
<dbReference type="KEGG" id="bgt:106050976"/>
<accession>A0A2C9L402</accession>
<evidence type="ECO:0000313" key="3">
    <source>
        <dbReference type="EnsemblMetazoa" id="BGLB026822-PB"/>
    </source>
</evidence>
<protein>
    <submittedName>
        <fullName evidence="3">Uncharacterized protein</fullName>
    </submittedName>
</protein>
<dbReference type="VEuPathDB" id="VectorBase:BGLB026822"/>
<keyword evidence="2" id="KW-1133">Transmembrane helix</keyword>
<feature type="transmembrane region" description="Helical" evidence="2">
    <location>
        <begin position="474"/>
        <end position="496"/>
    </location>
</feature>
<dbReference type="Proteomes" id="UP000076420">
    <property type="component" value="Unassembled WGS sequence"/>
</dbReference>
<dbReference type="EnsemblMetazoa" id="BGLB026822-RB">
    <property type="protein sequence ID" value="BGLB026822-PB"/>
    <property type="gene ID" value="BGLB026822"/>
</dbReference>
<gene>
    <name evidence="3" type="primary">106050976</name>
</gene>
<feature type="region of interest" description="Disordered" evidence="1">
    <location>
        <begin position="381"/>
        <end position="407"/>
    </location>
</feature>
<name>A0A2C9L402_BIOGL</name>
<dbReference type="OrthoDB" id="6107808at2759"/>
<keyword evidence="2" id="KW-0812">Transmembrane</keyword>
<organism evidence="3 4">
    <name type="scientific">Biomphalaria glabrata</name>
    <name type="common">Bloodfluke planorb</name>
    <name type="synonym">Freshwater snail</name>
    <dbReference type="NCBI Taxonomy" id="6526"/>
    <lineage>
        <taxon>Eukaryota</taxon>
        <taxon>Metazoa</taxon>
        <taxon>Spiralia</taxon>
        <taxon>Lophotrochozoa</taxon>
        <taxon>Mollusca</taxon>
        <taxon>Gastropoda</taxon>
        <taxon>Heterobranchia</taxon>
        <taxon>Euthyneura</taxon>
        <taxon>Panpulmonata</taxon>
        <taxon>Hygrophila</taxon>
        <taxon>Lymnaeoidea</taxon>
        <taxon>Planorbidae</taxon>
        <taxon>Biomphalaria</taxon>
    </lineage>
</organism>
<feature type="region of interest" description="Disordered" evidence="1">
    <location>
        <begin position="165"/>
        <end position="212"/>
    </location>
</feature>
<reference evidence="3" key="1">
    <citation type="submission" date="2020-05" db="UniProtKB">
        <authorList>
            <consortium name="EnsemblMetazoa"/>
        </authorList>
    </citation>
    <scope>IDENTIFICATION</scope>
    <source>
        <strain evidence="3">BB02</strain>
    </source>
</reference>
<dbReference type="EnsemblMetazoa" id="BGLB026822-RA">
    <property type="protein sequence ID" value="BGLB026822-PA"/>
    <property type="gene ID" value="BGLB026822"/>
</dbReference>
<feature type="region of interest" description="Disordered" evidence="1">
    <location>
        <begin position="267"/>
        <end position="298"/>
    </location>
</feature>
<proteinExistence type="predicted"/>
<keyword evidence="2" id="KW-0472">Membrane</keyword>
<feature type="compositionally biased region" description="Basic residues" evidence="1">
    <location>
        <begin position="1"/>
        <end position="19"/>
    </location>
</feature>
<evidence type="ECO:0000256" key="2">
    <source>
        <dbReference type="SAM" id="Phobius"/>
    </source>
</evidence>